<dbReference type="InterPro" id="IPR004358">
    <property type="entry name" value="Sig_transdc_His_kin-like_C"/>
</dbReference>
<dbReference type="AlphaFoldDB" id="A0A9D7XG00"/>
<proteinExistence type="predicted"/>
<feature type="domain" description="Histidine kinase" evidence="9">
    <location>
        <begin position="150"/>
        <end position="359"/>
    </location>
</feature>
<dbReference type="SMART" id="SM00388">
    <property type="entry name" value="HisKA"/>
    <property type="match status" value="1"/>
</dbReference>
<name>A0A9D7XG00_9BACT</name>
<dbReference type="EC" id="2.7.13.3" evidence="2"/>
<keyword evidence="6" id="KW-0418">Kinase</keyword>
<keyword evidence="8" id="KW-0902">Two-component regulatory system</keyword>
<evidence type="ECO:0000256" key="6">
    <source>
        <dbReference type="ARBA" id="ARBA00022777"/>
    </source>
</evidence>
<dbReference type="Gene3D" id="1.10.287.130">
    <property type="match status" value="1"/>
</dbReference>
<comment type="caution">
    <text evidence="10">The sequence shown here is derived from an EMBL/GenBank/DDBJ whole genome shotgun (WGS) entry which is preliminary data.</text>
</comment>
<organism evidence="10 11">
    <name type="scientific">Candidatus Geothrix skivensis</name>
    <dbReference type="NCBI Taxonomy" id="2954439"/>
    <lineage>
        <taxon>Bacteria</taxon>
        <taxon>Pseudomonadati</taxon>
        <taxon>Acidobacteriota</taxon>
        <taxon>Holophagae</taxon>
        <taxon>Holophagales</taxon>
        <taxon>Holophagaceae</taxon>
        <taxon>Geothrix</taxon>
    </lineage>
</organism>
<dbReference type="Gene3D" id="3.30.565.10">
    <property type="entry name" value="Histidine kinase-like ATPase, C-terminal domain"/>
    <property type="match status" value="1"/>
</dbReference>
<dbReference type="Pfam" id="PF00512">
    <property type="entry name" value="HisKA"/>
    <property type="match status" value="1"/>
</dbReference>
<gene>
    <name evidence="10" type="ORF">IPP58_04230</name>
</gene>
<dbReference type="InterPro" id="IPR036890">
    <property type="entry name" value="HATPase_C_sf"/>
</dbReference>
<evidence type="ECO:0000256" key="2">
    <source>
        <dbReference type="ARBA" id="ARBA00012438"/>
    </source>
</evidence>
<evidence type="ECO:0000256" key="4">
    <source>
        <dbReference type="ARBA" id="ARBA00022679"/>
    </source>
</evidence>
<dbReference type="Pfam" id="PF02518">
    <property type="entry name" value="HATPase_c"/>
    <property type="match status" value="1"/>
</dbReference>
<dbReference type="EMBL" id="JADKIO010000005">
    <property type="protein sequence ID" value="MBK9795691.1"/>
    <property type="molecule type" value="Genomic_DNA"/>
</dbReference>
<dbReference type="PANTHER" id="PTHR43065:SF10">
    <property type="entry name" value="PEROXIDE STRESS-ACTIVATED HISTIDINE KINASE MAK3"/>
    <property type="match status" value="1"/>
</dbReference>
<keyword evidence="4" id="KW-0808">Transferase</keyword>
<accession>A0A9D7XG00</accession>
<dbReference type="InterPro" id="IPR003661">
    <property type="entry name" value="HisK_dim/P_dom"/>
</dbReference>
<dbReference type="PROSITE" id="PS50109">
    <property type="entry name" value="HIS_KIN"/>
    <property type="match status" value="1"/>
</dbReference>
<evidence type="ECO:0000256" key="8">
    <source>
        <dbReference type="ARBA" id="ARBA00023012"/>
    </source>
</evidence>
<keyword evidence="5" id="KW-0547">Nucleotide-binding</keyword>
<comment type="catalytic activity">
    <reaction evidence="1">
        <text>ATP + protein L-histidine = ADP + protein N-phospho-L-histidine.</text>
        <dbReference type="EC" id="2.7.13.3"/>
    </reaction>
</comment>
<dbReference type="SUPFAM" id="SSF55874">
    <property type="entry name" value="ATPase domain of HSP90 chaperone/DNA topoisomerase II/histidine kinase"/>
    <property type="match status" value="1"/>
</dbReference>
<dbReference type="PRINTS" id="PR00344">
    <property type="entry name" value="BCTRLSENSOR"/>
</dbReference>
<dbReference type="GO" id="GO:0000155">
    <property type="term" value="F:phosphorelay sensor kinase activity"/>
    <property type="evidence" value="ECO:0007669"/>
    <property type="project" value="InterPro"/>
</dbReference>
<evidence type="ECO:0000313" key="10">
    <source>
        <dbReference type="EMBL" id="MBK9795691.1"/>
    </source>
</evidence>
<evidence type="ECO:0000256" key="1">
    <source>
        <dbReference type="ARBA" id="ARBA00000085"/>
    </source>
</evidence>
<keyword evidence="7" id="KW-0067">ATP-binding</keyword>
<dbReference type="SMART" id="SM00387">
    <property type="entry name" value="HATPase_c"/>
    <property type="match status" value="1"/>
</dbReference>
<reference evidence="10" key="1">
    <citation type="submission" date="2020-10" db="EMBL/GenBank/DDBJ databases">
        <title>Connecting structure to function with the recovery of over 1000 high-quality activated sludge metagenome-assembled genomes encoding full-length rRNA genes using long-read sequencing.</title>
        <authorList>
            <person name="Singleton C.M."/>
            <person name="Petriglieri F."/>
            <person name="Kristensen J.M."/>
            <person name="Kirkegaard R.H."/>
            <person name="Michaelsen T.Y."/>
            <person name="Andersen M.H."/>
            <person name="Karst S.M."/>
            <person name="Dueholm M.S."/>
            <person name="Nielsen P.H."/>
            <person name="Albertsen M."/>
        </authorList>
    </citation>
    <scope>NUCLEOTIDE SEQUENCE</scope>
    <source>
        <strain evidence="10">Skiv_18-Q3-R9-52_MAXAC.067</strain>
    </source>
</reference>
<dbReference type="CDD" id="cd00075">
    <property type="entry name" value="HATPase"/>
    <property type="match status" value="1"/>
</dbReference>
<protein>
    <recommendedName>
        <fullName evidence="2">histidine kinase</fullName>
        <ecNumber evidence="2">2.7.13.3</ecNumber>
    </recommendedName>
</protein>
<dbReference type="InterPro" id="IPR036097">
    <property type="entry name" value="HisK_dim/P_sf"/>
</dbReference>
<evidence type="ECO:0000256" key="3">
    <source>
        <dbReference type="ARBA" id="ARBA00022553"/>
    </source>
</evidence>
<sequence>MTEAQAHPDPRQLLEAFEAFTAASEHLQVRYEALQGQLGQLQGEFQTVLEAVPFAIWVLAEDGSLRFTNRPLALEGHFLEDPAPWEPGSPGGQRRFQTSEGRELIFEEERRSAPHGGTIVTLRDVTEAVLRAQQASREDRLAAMGRMAAELAHEIRNPLGSLALFSGMLVQDLAEQAGPLELARKMQEGVGRLNSLVGNTLAFSRDLQPKAGAVSLRRFWEETLRSGTLAEAVPWDNQIPDQASWRGDPDLLRQVAQNLVQNAIRALEDAATPRIVLAAVEEHLDGQVCWHLTLSDNGCGIPAEALSKVFDPFFSTFGGGTGLGLAVCHRIVVAHGGLLFIESQMGRGTTVHLRLPAAPTV</sequence>
<dbReference type="SUPFAM" id="SSF47384">
    <property type="entry name" value="Homodimeric domain of signal transducing histidine kinase"/>
    <property type="match status" value="1"/>
</dbReference>
<evidence type="ECO:0000313" key="11">
    <source>
        <dbReference type="Proteomes" id="UP000886657"/>
    </source>
</evidence>
<dbReference type="Proteomes" id="UP000886657">
    <property type="component" value="Unassembled WGS sequence"/>
</dbReference>
<dbReference type="GO" id="GO:0005524">
    <property type="term" value="F:ATP binding"/>
    <property type="evidence" value="ECO:0007669"/>
    <property type="project" value="UniProtKB-KW"/>
</dbReference>
<dbReference type="CDD" id="cd00082">
    <property type="entry name" value="HisKA"/>
    <property type="match status" value="1"/>
</dbReference>
<dbReference type="InterPro" id="IPR005467">
    <property type="entry name" value="His_kinase_dom"/>
</dbReference>
<dbReference type="InterPro" id="IPR003594">
    <property type="entry name" value="HATPase_dom"/>
</dbReference>
<keyword evidence="3" id="KW-0597">Phosphoprotein</keyword>
<evidence type="ECO:0000259" key="9">
    <source>
        <dbReference type="PROSITE" id="PS50109"/>
    </source>
</evidence>
<evidence type="ECO:0000256" key="5">
    <source>
        <dbReference type="ARBA" id="ARBA00022741"/>
    </source>
</evidence>
<dbReference type="PANTHER" id="PTHR43065">
    <property type="entry name" value="SENSOR HISTIDINE KINASE"/>
    <property type="match status" value="1"/>
</dbReference>
<evidence type="ECO:0000256" key="7">
    <source>
        <dbReference type="ARBA" id="ARBA00022840"/>
    </source>
</evidence>